<dbReference type="PANTHER" id="PTHR23206">
    <property type="entry name" value="MASK PROTEIN"/>
    <property type="match status" value="1"/>
</dbReference>
<keyword evidence="2 3" id="KW-0040">ANK repeat</keyword>
<dbReference type="InterPro" id="IPR036770">
    <property type="entry name" value="Ankyrin_rpt-contain_sf"/>
</dbReference>
<evidence type="ECO:0000313" key="4">
    <source>
        <dbReference type="EMBL" id="GAA4649803.1"/>
    </source>
</evidence>
<dbReference type="SUPFAM" id="SSF48403">
    <property type="entry name" value="Ankyrin repeat"/>
    <property type="match status" value="1"/>
</dbReference>
<dbReference type="PANTHER" id="PTHR23206:SF7">
    <property type="entry name" value="PROTEIN KINASE DOMAIN-CONTAINING PROTEIN"/>
    <property type="match status" value="1"/>
</dbReference>
<feature type="repeat" description="ANK" evidence="3">
    <location>
        <begin position="28"/>
        <end position="60"/>
    </location>
</feature>
<evidence type="ECO:0008006" key="6">
    <source>
        <dbReference type="Google" id="ProtNLM"/>
    </source>
</evidence>
<dbReference type="SMART" id="SM00248">
    <property type="entry name" value="ANK"/>
    <property type="match status" value="3"/>
</dbReference>
<gene>
    <name evidence="4" type="ORF">GCM10023116_20840</name>
</gene>
<organism evidence="4 5">
    <name type="scientific">Kistimonas scapharcae</name>
    <dbReference type="NCBI Taxonomy" id="1036133"/>
    <lineage>
        <taxon>Bacteria</taxon>
        <taxon>Pseudomonadati</taxon>
        <taxon>Pseudomonadota</taxon>
        <taxon>Gammaproteobacteria</taxon>
        <taxon>Oceanospirillales</taxon>
        <taxon>Endozoicomonadaceae</taxon>
        <taxon>Kistimonas</taxon>
    </lineage>
</organism>
<evidence type="ECO:0000256" key="2">
    <source>
        <dbReference type="ARBA" id="ARBA00023043"/>
    </source>
</evidence>
<dbReference type="Proteomes" id="UP001500604">
    <property type="component" value="Unassembled WGS sequence"/>
</dbReference>
<accession>A0ABP8V0P5</accession>
<comment type="caution">
    <text evidence="4">The sequence shown here is derived from an EMBL/GenBank/DDBJ whole genome shotgun (WGS) entry which is preliminary data.</text>
</comment>
<feature type="repeat" description="ANK" evidence="3">
    <location>
        <begin position="1"/>
        <end position="27"/>
    </location>
</feature>
<reference evidence="5" key="1">
    <citation type="journal article" date="2019" name="Int. J. Syst. Evol. Microbiol.">
        <title>The Global Catalogue of Microorganisms (GCM) 10K type strain sequencing project: providing services to taxonomists for standard genome sequencing and annotation.</title>
        <authorList>
            <consortium name="The Broad Institute Genomics Platform"/>
            <consortium name="The Broad Institute Genome Sequencing Center for Infectious Disease"/>
            <person name="Wu L."/>
            <person name="Ma J."/>
        </authorList>
    </citation>
    <scope>NUCLEOTIDE SEQUENCE [LARGE SCALE GENOMIC DNA]</scope>
    <source>
        <strain evidence="5">JCM 17805</strain>
    </source>
</reference>
<protein>
    <recommendedName>
        <fullName evidence="6">Ankyrin repeat domain-containing protein</fullName>
    </recommendedName>
</protein>
<evidence type="ECO:0000256" key="3">
    <source>
        <dbReference type="PROSITE-ProRule" id="PRU00023"/>
    </source>
</evidence>
<dbReference type="Gene3D" id="1.25.40.20">
    <property type="entry name" value="Ankyrin repeat-containing domain"/>
    <property type="match status" value="1"/>
</dbReference>
<sequence length="103" mass="11163">MYAVRNGRSEVVEFLLGEGANVEHKSHMGLTALMLAAVLGNLEVARHLLTKGANINEKSTINGSEIRALDLALWKGHAEMVELLIRAERDWRAAEVSAAADLG</sequence>
<proteinExistence type="predicted"/>
<evidence type="ECO:0000313" key="5">
    <source>
        <dbReference type="Proteomes" id="UP001500604"/>
    </source>
</evidence>
<dbReference type="EMBL" id="BAABFL010000313">
    <property type="protein sequence ID" value="GAA4649803.1"/>
    <property type="molecule type" value="Genomic_DNA"/>
</dbReference>
<dbReference type="Pfam" id="PF12796">
    <property type="entry name" value="Ank_2"/>
    <property type="match status" value="1"/>
</dbReference>
<keyword evidence="5" id="KW-1185">Reference proteome</keyword>
<dbReference type="InterPro" id="IPR051631">
    <property type="entry name" value="Ankyrin-KH/SAM_domain"/>
</dbReference>
<dbReference type="InterPro" id="IPR002110">
    <property type="entry name" value="Ankyrin_rpt"/>
</dbReference>
<dbReference type="PROSITE" id="PS50088">
    <property type="entry name" value="ANK_REPEAT"/>
    <property type="match status" value="2"/>
</dbReference>
<keyword evidence="1" id="KW-0677">Repeat</keyword>
<dbReference type="PROSITE" id="PS50297">
    <property type="entry name" value="ANK_REP_REGION"/>
    <property type="match status" value="2"/>
</dbReference>
<name>A0ABP8V0P5_9GAMM</name>
<evidence type="ECO:0000256" key="1">
    <source>
        <dbReference type="ARBA" id="ARBA00022737"/>
    </source>
</evidence>